<evidence type="ECO:0000259" key="9">
    <source>
        <dbReference type="PROSITE" id="PS51314"/>
    </source>
</evidence>
<comment type="subcellular location">
    <subcellularLocation>
        <location evidence="1">Late endosome membrane</location>
        <topology evidence="1">Peripheral membrane protein</topology>
    </subcellularLocation>
</comment>
<organism evidence="10 11">
    <name type="scientific">Mytilus edulis</name>
    <name type="common">Blue mussel</name>
    <dbReference type="NCBI Taxonomy" id="6550"/>
    <lineage>
        <taxon>Eukaryota</taxon>
        <taxon>Metazoa</taxon>
        <taxon>Spiralia</taxon>
        <taxon>Lophotrochozoa</taxon>
        <taxon>Mollusca</taxon>
        <taxon>Bivalvia</taxon>
        <taxon>Autobranchia</taxon>
        <taxon>Pteriomorphia</taxon>
        <taxon>Mytilida</taxon>
        <taxon>Mytiloidea</taxon>
        <taxon>Mytilidae</taxon>
        <taxon>Mytilinae</taxon>
        <taxon>Mytilus</taxon>
    </lineage>
</organism>
<dbReference type="PANTHER" id="PTHR13678">
    <property type="entry name" value="VACUOLAR PROTEIN SORTING-ASSOCIATED PROTEIN 37"/>
    <property type="match status" value="1"/>
</dbReference>
<accession>A0A8S3PSH1</accession>
<dbReference type="OrthoDB" id="10004364at2759"/>
<evidence type="ECO:0000256" key="3">
    <source>
        <dbReference type="ARBA" id="ARBA00022448"/>
    </source>
</evidence>
<feature type="domain" description="VPS37 C-terminal" evidence="9">
    <location>
        <begin position="106"/>
        <end position="195"/>
    </location>
</feature>
<evidence type="ECO:0000256" key="6">
    <source>
        <dbReference type="ARBA" id="ARBA00025010"/>
    </source>
</evidence>
<gene>
    <name evidence="10" type="ORF">MEDL_1311</name>
</gene>
<proteinExistence type="inferred from homology"/>
<comment type="function">
    <text evidence="6">Component of the ESCRT-I complex, a regulator of vesicular trafficking process. Required for the sorting of endocytic ubiquitinated cargos into multivesicular bodies. May be involved in cell growth and differentiation.</text>
</comment>
<evidence type="ECO:0000256" key="1">
    <source>
        <dbReference type="ARBA" id="ARBA00004633"/>
    </source>
</evidence>
<reference evidence="10" key="1">
    <citation type="submission" date="2021-03" db="EMBL/GenBank/DDBJ databases">
        <authorList>
            <person name="Bekaert M."/>
        </authorList>
    </citation>
    <scope>NUCLEOTIDE SEQUENCE</scope>
</reference>
<dbReference type="PANTHER" id="PTHR13678:SF27">
    <property type="entry name" value="LD45836P"/>
    <property type="match status" value="1"/>
</dbReference>
<evidence type="ECO:0000313" key="10">
    <source>
        <dbReference type="EMBL" id="CAG2185694.1"/>
    </source>
</evidence>
<keyword evidence="5 7" id="KW-0653">Protein transport</keyword>
<dbReference type="PROSITE" id="PS51314">
    <property type="entry name" value="VPS37_C"/>
    <property type="match status" value="1"/>
</dbReference>
<comment type="caution">
    <text evidence="10">The sequence shown here is derived from an EMBL/GenBank/DDBJ whole genome shotgun (WGS) entry which is preliminary data.</text>
</comment>
<dbReference type="Gene3D" id="1.10.287.660">
    <property type="entry name" value="Helix hairpin bin"/>
    <property type="match status" value="1"/>
</dbReference>
<dbReference type="InterPro" id="IPR037202">
    <property type="entry name" value="ESCRT_assembly_dom"/>
</dbReference>
<dbReference type="Proteomes" id="UP000683360">
    <property type="component" value="Unassembled WGS sequence"/>
</dbReference>
<protein>
    <submittedName>
        <fullName evidence="10">VPS37</fullName>
    </submittedName>
</protein>
<feature type="compositionally biased region" description="Polar residues" evidence="8">
    <location>
        <begin position="192"/>
        <end position="205"/>
    </location>
</feature>
<evidence type="ECO:0000256" key="7">
    <source>
        <dbReference type="PROSITE-ProRule" id="PRU00646"/>
    </source>
</evidence>
<dbReference type="GO" id="GO:0031902">
    <property type="term" value="C:late endosome membrane"/>
    <property type="evidence" value="ECO:0007669"/>
    <property type="project" value="UniProtKB-SubCell"/>
</dbReference>
<evidence type="ECO:0000256" key="8">
    <source>
        <dbReference type="SAM" id="MobiDB-lite"/>
    </source>
</evidence>
<dbReference type="GO" id="GO:0043162">
    <property type="term" value="P:ubiquitin-dependent protein catabolic process via the multivesicular body sorting pathway"/>
    <property type="evidence" value="ECO:0007669"/>
    <property type="project" value="TreeGrafter"/>
</dbReference>
<keyword evidence="4" id="KW-0967">Endosome</keyword>
<dbReference type="SUPFAM" id="SSF140111">
    <property type="entry name" value="Endosomal sorting complex assembly domain"/>
    <property type="match status" value="1"/>
</dbReference>
<dbReference type="AlphaFoldDB" id="A0A8S3PSH1"/>
<keyword evidence="11" id="KW-1185">Reference proteome</keyword>
<dbReference type="InterPro" id="IPR029012">
    <property type="entry name" value="Helix_hairpin_bin_sf"/>
</dbReference>
<evidence type="ECO:0000256" key="4">
    <source>
        <dbReference type="ARBA" id="ARBA00022753"/>
    </source>
</evidence>
<dbReference type="InterPro" id="IPR009851">
    <property type="entry name" value="Mod_r"/>
</dbReference>
<dbReference type="Pfam" id="PF07200">
    <property type="entry name" value="Mod_r"/>
    <property type="match status" value="1"/>
</dbReference>
<feature type="region of interest" description="Disordered" evidence="8">
    <location>
        <begin position="182"/>
        <end position="205"/>
    </location>
</feature>
<sequence>MIPSGVLAETSRKEKKDPDVVSICTIIIVIQICRYKHQNLHQMIMNLKILIKNYNKQELGTDGAIKDKMIGLITDLNQVKRLQTDKEMTIVKTKSGSTVQEANKLKTELATDKSRLDAKRGEISLDVMSVMLQTEAAKSEEDSEKLADNFCEGKVGLDNFLETYISSRTMSHLRQIKSQKMNELVREHSPTRNRGQISSSYNNDIRSPGLAPYPAYSSSAGQYPASGYSMPQPYYAS</sequence>
<dbReference type="GO" id="GO:0000813">
    <property type="term" value="C:ESCRT I complex"/>
    <property type="evidence" value="ECO:0007669"/>
    <property type="project" value="TreeGrafter"/>
</dbReference>
<evidence type="ECO:0000256" key="5">
    <source>
        <dbReference type="ARBA" id="ARBA00022927"/>
    </source>
</evidence>
<evidence type="ECO:0000256" key="2">
    <source>
        <dbReference type="ARBA" id="ARBA00007617"/>
    </source>
</evidence>
<keyword evidence="3 7" id="KW-0813">Transport</keyword>
<evidence type="ECO:0000313" key="11">
    <source>
        <dbReference type="Proteomes" id="UP000683360"/>
    </source>
</evidence>
<comment type="similarity">
    <text evidence="2">Belongs to the VPS37 family.</text>
</comment>
<dbReference type="EMBL" id="CAJPWZ010000098">
    <property type="protein sequence ID" value="CAG2185694.1"/>
    <property type="molecule type" value="Genomic_DNA"/>
</dbReference>
<dbReference type="GO" id="GO:0006612">
    <property type="term" value="P:protein targeting to membrane"/>
    <property type="evidence" value="ECO:0007669"/>
    <property type="project" value="TreeGrafter"/>
</dbReference>
<dbReference type="GO" id="GO:0006623">
    <property type="term" value="P:protein targeting to vacuole"/>
    <property type="evidence" value="ECO:0007669"/>
    <property type="project" value="TreeGrafter"/>
</dbReference>
<name>A0A8S3PSH1_MYTED</name>